<feature type="compositionally biased region" description="Basic residues" evidence="1">
    <location>
        <begin position="20"/>
        <end position="32"/>
    </location>
</feature>
<feature type="region of interest" description="Disordered" evidence="1">
    <location>
        <begin position="91"/>
        <end position="123"/>
    </location>
</feature>
<dbReference type="EMBL" id="JBEDUW010000004">
    <property type="protein sequence ID" value="KAK9931676.1"/>
    <property type="molecule type" value="Genomic_DNA"/>
</dbReference>
<evidence type="ECO:0000256" key="1">
    <source>
        <dbReference type="SAM" id="MobiDB-lite"/>
    </source>
</evidence>
<comment type="caution">
    <text evidence="2">The sequence shown here is derived from an EMBL/GenBank/DDBJ whole genome shotgun (WGS) entry which is preliminary data.</text>
</comment>
<sequence length="215" mass="24450">MTKEKAVLIEEQNKVAGTTNRRRKAQGRTHNTRNKEQTKYENIDDSTYDDSDFFIDSDYEKTNGDDAEFEENVTNPSEIEEYQEMGFEGVCSDDEENSDEFASWNGSETDEDEDGNPLPKRSCKNPKTKSWIRAVDLGTPNFCVGQAFANSEELKEVVSEYCVVFRRGLWFQKNNKTKIEANVSGGASFGFMLQESTRMIPPCTLRLLGKLISVM</sequence>
<dbReference type="Proteomes" id="UP001457282">
    <property type="component" value="Unassembled WGS sequence"/>
</dbReference>
<keyword evidence="3" id="KW-1185">Reference proteome</keyword>
<feature type="compositionally biased region" description="Basic and acidic residues" evidence="1">
    <location>
        <begin position="1"/>
        <end position="13"/>
    </location>
</feature>
<proteinExistence type="predicted"/>
<protein>
    <submittedName>
        <fullName evidence="2">Uncharacterized protein</fullName>
    </submittedName>
</protein>
<organism evidence="2 3">
    <name type="scientific">Rubus argutus</name>
    <name type="common">Southern blackberry</name>
    <dbReference type="NCBI Taxonomy" id="59490"/>
    <lineage>
        <taxon>Eukaryota</taxon>
        <taxon>Viridiplantae</taxon>
        <taxon>Streptophyta</taxon>
        <taxon>Embryophyta</taxon>
        <taxon>Tracheophyta</taxon>
        <taxon>Spermatophyta</taxon>
        <taxon>Magnoliopsida</taxon>
        <taxon>eudicotyledons</taxon>
        <taxon>Gunneridae</taxon>
        <taxon>Pentapetalae</taxon>
        <taxon>rosids</taxon>
        <taxon>fabids</taxon>
        <taxon>Rosales</taxon>
        <taxon>Rosaceae</taxon>
        <taxon>Rosoideae</taxon>
        <taxon>Rosoideae incertae sedis</taxon>
        <taxon>Rubus</taxon>
    </lineage>
</organism>
<name>A0AAW1X6B8_RUBAR</name>
<gene>
    <name evidence="2" type="ORF">M0R45_018945</name>
</gene>
<evidence type="ECO:0000313" key="3">
    <source>
        <dbReference type="Proteomes" id="UP001457282"/>
    </source>
</evidence>
<accession>A0AAW1X6B8</accession>
<dbReference type="AlphaFoldDB" id="A0AAW1X6B8"/>
<feature type="compositionally biased region" description="Basic and acidic residues" evidence="1">
    <location>
        <begin position="33"/>
        <end position="42"/>
    </location>
</feature>
<evidence type="ECO:0000313" key="2">
    <source>
        <dbReference type="EMBL" id="KAK9931676.1"/>
    </source>
</evidence>
<feature type="region of interest" description="Disordered" evidence="1">
    <location>
        <begin position="1"/>
        <end position="51"/>
    </location>
</feature>
<reference evidence="2 3" key="1">
    <citation type="journal article" date="2023" name="G3 (Bethesda)">
        <title>A chromosome-length genome assembly and annotation of blackberry (Rubus argutus, cv. 'Hillquist').</title>
        <authorList>
            <person name="Bruna T."/>
            <person name="Aryal R."/>
            <person name="Dudchenko O."/>
            <person name="Sargent D.J."/>
            <person name="Mead D."/>
            <person name="Buti M."/>
            <person name="Cavallini A."/>
            <person name="Hytonen T."/>
            <person name="Andres J."/>
            <person name="Pham M."/>
            <person name="Weisz D."/>
            <person name="Mascagni F."/>
            <person name="Usai G."/>
            <person name="Natali L."/>
            <person name="Bassil N."/>
            <person name="Fernandez G.E."/>
            <person name="Lomsadze A."/>
            <person name="Armour M."/>
            <person name="Olukolu B."/>
            <person name="Poorten T."/>
            <person name="Britton C."/>
            <person name="Davik J."/>
            <person name="Ashrafi H."/>
            <person name="Aiden E.L."/>
            <person name="Borodovsky M."/>
            <person name="Worthington M."/>
        </authorList>
    </citation>
    <scope>NUCLEOTIDE SEQUENCE [LARGE SCALE GENOMIC DNA]</scope>
    <source>
        <strain evidence="2">PI 553951</strain>
    </source>
</reference>